<proteinExistence type="predicted"/>
<dbReference type="RefSeq" id="WP_077833030.1">
    <property type="nucleotide sequence ID" value="NZ_CP096983.1"/>
</dbReference>
<protein>
    <submittedName>
        <fullName evidence="1">Uncharacterized protein</fullName>
    </submittedName>
</protein>
<keyword evidence="2" id="KW-1185">Reference proteome</keyword>
<accession>A0A1S8LBT4</accession>
<dbReference type="Pfam" id="PF16258">
    <property type="entry name" value="DUF4912"/>
    <property type="match status" value="1"/>
</dbReference>
<sequence>MLGNYETKLVLLVQNAYNVFCYFNVSPITIKEFEYRYGENLWENSKPVLKIYEIINGNAQEIKTLYIDSMADNWYIKLDRDDMDIFVKLGRKLPDDTFVAVVASNTVTTPRNHISGDSAVYYMDVSQNFEKEEETIALTTEEKVNKEYIHKGIKPYTFMEGKKN</sequence>
<dbReference type="STRING" id="84029.CROST_12900"/>
<gene>
    <name evidence="1" type="ORF">CROST_030590</name>
</gene>
<dbReference type="EMBL" id="CP096983">
    <property type="protein sequence ID" value="URZ12337.1"/>
    <property type="molecule type" value="Genomic_DNA"/>
</dbReference>
<dbReference type="AlphaFoldDB" id="A0A1S8LBT4"/>
<evidence type="ECO:0000313" key="1">
    <source>
        <dbReference type="EMBL" id="URZ12337.1"/>
    </source>
</evidence>
<evidence type="ECO:0000313" key="2">
    <source>
        <dbReference type="Proteomes" id="UP000190951"/>
    </source>
</evidence>
<reference evidence="1 2" key="1">
    <citation type="submission" date="2022-04" db="EMBL/GenBank/DDBJ databases">
        <title>Genome sequence of C. roseum typestrain.</title>
        <authorList>
            <person name="Poehlein A."/>
            <person name="Schoch T."/>
            <person name="Duerre P."/>
            <person name="Daniel R."/>
        </authorList>
    </citation>
    <scope>NUCLEOTIDE SEQUENCE [LARGE SCALE GENOMIC DNA]</scope>
    <source>
        <strain evidence="1 2">DSM 7320</strain>
    </source>
</reference>
<dbReference type="Proteomes" id="UP000190951">
    <property type="component" value="Chromosome"/>
</dbReference>
<dbReference type="InterPro" id="IPR032585">
    <property type="entry name" value="DUF4912"/>
</dbReference>
<name>A0A1S8LBT4_9CLOT</name>
<dbReference type="KEGG" id="crw:CROST_030590"/>
<organism evidence="1 2">
    <name type="scientific">Clostridium felsineum</name>
    <dbReference type="NCBI Taxonomy" id="36839"/>
    <lineage>
        <taxon>Bacteria</taxon>
        <taxon>Bacillati</taxon>
        <taxon>Bacillota</taxon>
        <taxon>Clostridia</taxon>
        <taxon>Eubacteriales</taxon>
        <taxon>Clostridiaceae</taxon>
        <taxon>Clostridium</taxon>
    </lineage>
</organism>